<reference evidence="1 2" key="1">
    <citation type="journal article" date="2018" name="BMC Genomics">
        <title>Genomic comparison of Trypanosoma conorhini and Trypanosoma rangeli to Trypanosoma cruzi strains of high and low virulence.</title>
        <authorList>
            <person name="Bradwell K.R."/>
            <person name="Koparde V.N."/>
            <person name="Matveyev A.V."/>
            <person name="Serrano M.G."/>
            <person name="Alves J.M."/>
            <person name="Parikh H."/>
            <person name="Huang B."/>
            <person name="Lee V."/>
            <person name="Espinosa-Alvarez O."/>
            <person name="Ortiz P.A."/>
            <person name="Costa-Martins A.G."/>
            <person name="Teixeira M.M."/>
            <person name="Buck G.A."/>
        </authorList>
    </citation>
    <scope>NUCLEOTIDE SEQUENCE [LARGE SCALE GENOMIC DNA]</scope>
    <source>
        <strain evidence="1 2">025E</strain>
    </source>
</reference>
<dbReference type="AlphaFoldDB" id="A0A422NYS7"/>
<dbReference type="GeneID" id="40320384"/>
<dbReference type="RefSeq" id="XP_029226244.1">
    <property type="nucleotide sequence ID" value="XM_029373645.1"/>
</dbReference>
<organism evidence="1 2">
    <name type="scientific">Trypanosoma conorhini</name>
    <dbReference type="NCBI Taxonomy" id="83891"/>
    <lineage>
        <taxon>Eukaryota</taxon>
        <taxon>Discoba</taxon>
        <taxon>Euglenozoa</taxon>
        <taxon>Kinetoplastea</taxon>
        <taxon>Metakinetoplastina</taxon>
        <taxon>Trypanosomatida</taxon>
        <taxon>Trypanosomatidae</taxon>
        <taxon>Trypanosoma</taxon>
    </lineage>
</organism>
<name>A0A422NYS7_9TRYP</name>
<gene>
    <name evidence="1" type="ORF">Tco025E_06773</name>
</gene>
<evidence type="ECO:0000313" key="1">
    <source>
        <dbReference type="EMBL" id="RNF10594.1"/>
    </source>
</evidence>
<comment type="caution">
    <text evidence="1">The sequence shown here is derived from an EMBL/GenBank/DDBJ whole genome shotgun (WGS) entry which is preliminary data.</text>
</comment>
<sequence length="159" mass="17301">MASFFPSFFGWCYRGIAIVPLGWLRGPFLELRGKRDTRGTRRRLFATASAQGWLRDRPSACLRVAQLSFAGWRACGVACVGQMSWGGSRRACHVPWLCSALHCSVAALPVGWPERDGVAGVVSAGPVSLGVAHLATTHALRRRRTRRPRWDAASVGAPS</sequence>
<keyword evidence="2" id="KW-1185">Reference proteome</keyword>
<proteinExistence type="predicted"/>
<protein>
    <submittedName>
        <fullName evidence="1">Uncharacterized protein</fullName>
    </submittedName>
</protein>
<dbReference type="Proteomes" id="UP000284403">
    <property type="component" value="Unassembled WGS sequence"/>
</dbReference>
<accession>A0A422NYS7</accession>
<dbReference type="EMBL" id="MKKU01000479">
    <property type="protein sequence ID" value="RNF10594.1"/>
    <property type="molecule type" value="Genomic_DNA"/>
</dbReference>
<evidence type="ECO:0000313" key="2">
    <source>
        <dbReference type="Proteomes" id="UP000284403"/>
    </source>
</evidence>